<feature type="domain" description="Acyltransferase 3" evidence="2">
    <location>
        <begin position="9"/>
        <end position="357"/>
    </location>
</feature>
<accession>A0A380S9H7</accession>
<dbReference type="PANTHER" id="PTHR37312:SF1">
    <property type="entry name" value="MEMBRANE-BOUND ACYLTRANSFERASE YKRP-RELATED"/>
    <property type="match status" value="1"/>
</dbReference>
<feature type="transmembrane region" description="Helical" evidence="1">
    <location>
        <begin position="39"/>
        <end position="57"/>
    </location>
</feature>
<feature type="transmembrane region" description="Helical" evidence="1">
    <location>
        <begin position="234"/>
        <end position="252"/>
    </location>
</feature>
<feature type="transmembrane region" description="Helical" evidence="1">
    <location>
        <begin position="77"/>
        <end position="98"/>
    </location>
</feature>
<keyword evidence="1" id="KW-1133">Transmembrane helix</keyword>
<evidence type="ECO:0000313" key="4">
    <source>
        <dbReference type="Proteomes" id="UP000255423"/>
    </source>
</evidence>
<keyword evidence="1" id="KW-0812">Transmembrane</keyword>
<protein>
    <submittedName>
        <fullName evidence="3">Fucose 4-O-acetylase</fullName>
    </submittedName>
</protein>
<dbReference type="Pfam" id="PF01757">
    <property type="entry name" value="Acyl_transf_3"/>
    <property type="match status" value="1"/>
</dbReference>
<name>A0A380S9H7_FIBSU</name>
<dbReference type="RefSeq" id="WP_109573449.1">
    <property type="nucleotide sequence ID" value="NZ_UHJL01000004.1"/>
</dbReference>
<dbReference type="EMBL" id="UHJL01000004">
    <property type="protein sequence ID" value="SUQ25771.1"/>
    <property type="molecule type" value="Genomic_DNA"/>
</dbReference>
<evidence type="ECO:0000313" key="3">
    <source>
        <dbReference type="EMBL" id="SUQ25771.1"/>
    </source>
</evidence>
<reference evidence="3 4" key="1">
    <citation type="submission" date="2017-08" db="EMBL/GenBank/DDBJ databases">
        <authorList>
            <person name="de Groot N.N."/>
        </authorList>
    </citation>
    <scope>NUCLEOTIDE SEQUENCE [LARGE SCALE GENOMIC DNA]</scope>
    <source>
        <strain evidence="3 4">HM2</strain>
    </source>
</reference>
<feature type="transmembrane region" description="Helical" evidence="1">
    <location>
        <begin position="313"/>
        <end position="332"/>
    </location>
</feature>
<feature type="transmembrane region" description="Helical" evidence="1">
    <location>
        <begin position="272"/>
        <end position="292"/>
    </location>
</feature>
<dbReference type="InterPro" id="IPR052734">
    <property type="entry name" value="Nod_factor_acetyltransferase"/>
</dbReference>
<organism evidence="3 4">
    <name type="scientific">Fibrobacter succinogenes</name>
    <name type="common">Bacteroides succinogenes</name>
    <dbReference type="NCBI Taxonomy" id="833"/>
    <lineage>
        <taxon>Bacteria</taxon>
        <taxon>Pseudomonadati</taxon>
        <taxon>Fibrobacterota</taxon>
        <taxon>Fibrobacteria</taxon>
        <taxon>Fibrobacterales</taxon>
        <taxon>Fibrobacteraceae</taxon>
        <taxon>Fibrobacter</taxon>
    </lineage>
</organism>
<proteinExistence type="predicted"/>
<feature type="transmembrane region" description="Helical" evidence="1">
    <location>
        <begin position="140"/>
        <end position="158"/>
    </location>
</feature>
<dbReference type="PANTHER" id="PTHR37312">
    <property type="entry name" value="MEMBRANE-BOUND ACYLTRANSFERASE YKRP-RELATED"/>
    <property type="match status" value="1"/>
</dbReference>
<sequence length="383" mass="43171">MNNGQVRIGWIDEFKGFVLLLVCLFHIEQNFPNAHLGMWHLSALRMSAFFFISGFLFSTKRFTNFKSYFTHKTRVLLVPYLYLSFLFFAIDPVVYNFALYPKAPTMTVVNTIPDINNTWQYIYWNIAKIFIAGKSSVGAGPLWFVFTLYSVSLLFYLLHEMSKRQVNPKLFFAVMSIEGLLCGWLLNENHIHLPLGVERDLTILFFFGCGYLCKEPIKKIHSAISTGAAHAAKNTAIVAAIGITSFIAYAFLESPSPNFSIMNNDLGKSLPQFVASSITGIIGLIATFLLASKIPNIAPIRIFKGILRNISRNALVILAVHWWIVLILRLFFRPQINQPGIAYIAIPIVALGTIAAIPLFRCKLHRLLGKEKISVKESLNINS</sequence>
<gene>
    <name evidence="3" type="ORF">SAMN05661053_2564</name>
</gene>
<dbReference type="AlphaFoldDB" id="A0A380S9H7"/>
<dbReference type="Proteomes" id="UP000255423">
    <property type="component" value="Unassembled WGS sequence"/>
</dbReference>
<evidence type="ECO:0000256" key="1">
    <source>
        <dbReference type="SAM" id="Phobius"/>
    </source>
</evidence>
<evidence type="ECO:0000259" key="2">
    <source>
        <dbReference type="Pfam" id="PF01757"/>
    </source>
</evidence>
<dbReference type="GO" id="GO:0016747">
    <property type="term" value="F:acyltransferase activity, transferring groups other than amino-acyl groups"/>
    <property type="evidence" value="ECO:0007669"/>
    <property type="project" value="InterPro"/>
</dbReference>
<dbReference type="InterPro" id="IPR002656">
    <property type="entry name" value="Acyl_transf_3_dom"/>
</dbReference>
<keyword evidence="1" id="KW-0472">Membrane</keyword>
<feature type="transmembrane region" description="Helical" evidence="1">
    <location>
        <begin position="338"/>
        <end position="360"/>
    </location>
</feature>